<sequence>MGPIVSILIGAAAKAGAPIVKGILEKQLGGRAGEIGGTVIDAIAEKAGVTPEKIPSLPEPQIEAAVLAVEQQSPELILAHVEAQKEANRLQLAEMSKEGRFGWMWRPAGMWLMLVCVAWLMFLRPLFNALLWGLGSTVQVEVGLDITNFLAIFTIYTGLYMGGNTLIRTVKKAPS</sequence>
<comment type="caution">
    <text evidence="2">The sequence shown here is derived from an EMBL/GenBank/DDBJ whole genome shotgun (WGS) entry which is preliminary data.</text>
</comment>
<gene>
    <name evidence="2" type="ORF">ABID21_000642</name>
</gene>
<evidence type="ECO:0008006" key="4">
    <source>
        <dbReference type="Google" id="ProtNLM"/>
    </source>
</evidence>
<dbReference type="RefSeq" id="WP_247242575.1">
    <property type="nucleotide sequence ID" value="NZ_JALJRA010000002.1"/>
</dbReference>
<feature type="transmembrane region" description="Helical" evidence="1">
    <location>
        <begin position="146"/>
        <end position="167"/>
    </location>
</feature>
<dbReference type="Proteomes" id="UP001549031">
    <property type="component" value="Unassembled WGS sequence"/>
</dbReference>
<accession>A0ABV2H1X6</accession>
<proteinExistence type="predicted"/>
<evidence type="ECO:0000313" key="3">
    <source>
        <dbReference type="Proteomes" id="UP001549031"/>
    </source>
</evidence>
<evidence type="ECO:0000256" key="1">
    <source>
        <dbReference type="SAM" id="Phobius"/>
    </source>
</evidence>
<dbReference type="EMBL" id="JBEPLJ010000002">
    <property type="protein sequence ID" value="MET3584547.1"/>
    <property type="molecule type" value="Genomic_DNA"/>
</dbReference>
<evidence type="ECO:0000313" key="2">
    <source>
        <dbReference type="EMBL" id="MET3584547.1"/>
    </source>
</evidence>
<name>A0ABV2H1X6_9HYPH</name>
<keyword evidence="1" id="KW-0812">Transmembrane</keyword>
<organism evidence="2 3">
    <name type="scientific">Pseudorhizobium tarimense</name>
    <dbReference type="NCBI Taxonomy" id="1079109"/>
    <lineage>
        <taxon>Bacteria</taxon>
        <taxon>Pseudomonadati</taxon>
        <taxon>Pseudomonadota</taxon>
        <taxon>Alphaproteobacteria</taxon>
        <taxon>Hyphomicrobiales</taxon>
        <taxon>Rhizobiaceae</taxon>
        <taxon>Rhizobium/Agrobacterium group</taxon>
        <taxon>Pseudorhizobium</taxon>
    </lineage>
</organism>
<protein>
    <recommendedName>
        <fullName evidence="4">Holin of 3TMs, for gene-transfer release</fullName>
    </recommendedName>
</protein>
<feature type="transmembrane region" description="Helical" evidence="1">
    <location>
        <begin position="110"/>
        <end position="134"/>
    </location>
</feature>
<keyword evidence="3" id="KW-1185">Reference proteome</keyword>
<keyword evidence="1" id="KW-0472">Membrane</keyword>
<reference evidence="2 3" key="1">
    <citation type="submission" date="2024-06" db="EMBL/GenBank/DDBJ databases">
        <title>Genomic Encyclopedia of Type Strains, Phase IV (KMG-IV): sequencing the most valuable type-strain genomes for metagenomic binning, comparative biology and taxonomic classification.</title>
        <authorList>
            <person name="Goeker M."/>
        </authorList>
    </citation>
    <scope>NUCLEOTIDE SEQUENCE [LARGE SCALE GENOMIC DNA]</scope>
    <source>
        <strain evidence="2 3">DSM 105042</strain>
    </source>
</reference>
<keyword evidence="1" id="KW-1133">Transmembrane helix</keyword>
<dbReference type="Pfam" id="PF11351">
    <property type="entry name" value="GTA_holin_3TM"/>
    <property type="match status" value="1"/>
</dbReference>
<dbReference type="InterPro" id="IPR021497">
    <property type="entry name" value="GTA_holin_3TM"/>
</dbReference>